<dbReference type="Pfam" id="PF00126">
    <property type="entry name" value="HTH_1"/>
    <property type="match status" value="1"/>
</dbReference>
<feature type="domain" description="HTH lysR-type" evidence="5">
    <location>
        <begin position="1"/>
        <end position="57"/>
    </location>
</feature>
<dbReference type="InterPro" id="IPR036388">
    <property type="entry name" value="WH-like_DNA-bd_sf"/>
</dbReference>
<organism evidence="6 7">
    <name type="scientific">Halopseudomonas salegens</name>
    <dbReference type="NCBI Taxonomy" id="1434072"/>
    <lineage>
        <taxon>Bacteria</taxon>
        <taxon>Pseudomonadati</taxon>
        <taxon>Pseudomonadota</taxon>
        <taxon>Gammaproteobacteria</taxon>
        <taxon>Pseudomonadales</taxon>
        <taxon>Pseudomonadaceae</taxon>
        <taxon>Halopseudomonas</taxon>
    </lineage>
</organism>
<dbReference type="EMBL" id="LT629787">
    <property type="protein sequence ID" value="SDU30217.1"/>
    <property type="molecule type" value="Genomic_DNA"/>
</dbReference>
<sequence length="289" mass="31422">MQLRSLQVLLAVAETGSFVAAASRLHTVQSNITAHIKKLETELDTLLVTRGNRAALTPAGFLLKGYAERMTAAHDEAVLLLRGKNTPLGQLRIGAMETTTAFRLPPLLAAFHKAYPAIELKLTTGPTADLTTGLIEGRFDCVFIAGKLNHPGIENTRAFVEELVLVTDKPLDRLPTSAEWFSSSFLAFRQGCSYRQRIELLLSAAGVSATRIIDFGTLDAMLGCVAAGMGYALLPRSTVAAQSHRFDVHWVEIPREIALIDTYFATPPEHSWTPALRLFADAIPSPGNE</sequence>
<keyword evidence="3 6" id="KW-0238">DNA-binding</keyword>
<dbReference type="PANTHER" id="PTHR30126">
    <property type="entry name" value="HTH-TYPE TRANSCRIPTIONAL REGULATOR"/>
    <property type="match status" value="1"/>
</dbReference>
<evidence type="ECO:0000313" key="6">
    <source>
        <dbReference type="EMBL" id="SDU30217.1"/>
    </source>
</evidence>
<dbReference type="CDD" id="cd08442">
    <property type="entry name" value="PBP2_YofA_SoxR_like"/>
    <property type="match status" value="1"/>
</dbReference>
<dbReference type="InterPro" id="IPR000847">
    <property type="entry name" value="LysR_HTH_N"/>
</dbReference>
<protein>
    <submittedName>
        <fullName evidence="6">DNA-binding transcriptional regulator, LysR family</fullName>
    </submittedName>
</protein>
<dbReference type="Gene3D" id="3.40.190.10">
    <property type="entry name" value="Periplasmic binding protein-like II"/>
    <property type="match status" value="2"/>
</dbReference>
<dbReference type="PANTHER" id="PTHR30126:SF40">
    <property type="entry name" value="HTH-TYPE TRANSCRIPTIONAL REGULATOR GLTR"/>
    <property type="match status" value="1"/>
</dbReference>
<dbReference type="Pfam" id="PF03466">
    <property type="entry name" value="LysR_substrate"/>
    <property type="match status" value="1"/>
</dbReference>
<dbReference type="GO" id="GO:0003700">
    <property type="term" value="F:DNA-binding transcription factor activity"/>
    <property type="evidence" value="ECO:0007669"/>
    <property type="project" value="InterPro"/>
</dbReference>
<dbReference type="PROSITE" id="PS50931">
    <property type="entry name" value="HTH_LYSR"/>
    <property type="match status" value="1"/>
</dbReference>
<evidence type="ECO:0000256" key="2">
    <source>
        <dbReference type="ARBA" id="ARBA00023015"/>
    </source>
</evidence>
<comment type="similarity">
    <text evidence="1">Belongs to the LysR transcriptional regulatory family.</text>
</comment>
<reference evidence="7" key="1">
    <citation type="submission" date="2016-10" db="EMBL/GenBank/DDBJ databases">
        <authorList>
            <person name="Varghese N."/>
            <person name="Submissions S."/>
        </authorList>
    </citation>
    <scope>NUCLEOTIDE SEQUENCE [LARGE SCALE GENOMIC DNA]</scope>
    <source>
        <strain evidence="7">CECT 8338</strain>
    </source>
</reference>
<dbReference type="InterPro" id="IPR005119">
    <property type="entry name" value="LysR_subst-bd"/>
</dbReference>
<keyword evidence="7" id="KW-1185">Reference proteome</keyword>
<dbReference type="GO" id="GO:0000976">
    <property type="term" value="F:transcription cis-regulatory region binding"/>
    <property type="evidence" value="ECO:0007669"/>
    <property type="project" value="TreeGrafter"/>
</dbReference>
<proteinExistence type="inferred from homology"/>
<dbReference type="SUPFAM" id="SSF46785">
    <property type="entry name" value="Winged helix' DNA-binding domain"/>
    <property type="match status" value="1"/>
</dbReference>
<dbReference type="SUPFAM" id="SSF53850">
    <property type="entry name" value="Periplasmic binding protein-like II"/>
    <property type="match status" value="1"/>
</dbReference>
<accession>A0A1H2HE90</accession>
<keyword evidence="2" id="KW-0805">Transcription regulation</keyword>
<dbReference type="InterPro" id="IPR036390">
    <property type="entry name" value="WH_DNA-bd_sf"/>
</dbReference>
<gene>
    <name evidence="6" type="ORF">SAMN05216210_2982</name>
</gene>
<dbReference type="OrthoDB" id="464481at2"/>
<evidence type="ECO:0000313" key="7">
    <source>
        <dbReference type="Proteomes" id="UP000243924"/>
    </source>
</evidence>
<keyword evidence="4" id="KW-0804">Transcription</keyword>
<evidence type="ECO:0000259" key="5">
    <source>
        <dbReference type="PROSITE" id="PS50931"/>
    </source>
</evidence>
<dbReference type="Gene3D" id="1.10.10.10">
    <property type="entry name" value="Winged helix-like DNA-binding domain superfamily/Winged helix DNA-binding domain"/>
    <property type="match status" value="1"/>
</dbReference>
<dbReference type="Proteomes" id="UP000243924">
    <property type="component" value="Chromosome I"/>
</dbReference>
<evidence type="ECO:0000256" key="4">
    <source>
        <dbReference type="ARBA" id="ARBA00023163"/>
    </source>
</evidence>
<dbReference type="STRING" id="1434072.SAMN05216210_2982"/>
<evidence type="ECO:0000256" key="1">
    <source>
        <dbReference type="ARBA" id="ARBA00009437"/>
    </source>
</evidence>
<evidence type="ECO:0000256" key="3">
    <source>
        <dbReference type="ARBA" id="ARBA00023125"/>
    </source>
</evidence>
<dbReference type="RefSeq" id="WP_092388371.1">
    <property type="nucleotide sequence ID" value="NZ_LT629787.1"/>
</dbReference>
<name>A0A1H2HE90_9GAMM</name>
<dbReference type="AlphaFoldDB" id="A0A1H2HE90"/>